<accession>A0AAD1YMH0</accession>
<dbReference type="GO" id="GO:0080031">
    <property type="term" value="F:methyl salicylate esterase activity"/>
    <property type="evidence" value="ECO:0007669"/>
    <property type="project" value="TreeGrafter"/>
</dbReference>
<name>A0AAD1YMH0_9LAMI</name>
<dbReference type="InterPro" id="IPR029058">
    <property type="entry name" value="AB_hydrolase_fold"/>
</dbReference>
<dbReference type="Pfam" id="PF00561">
    <property type="entry name" value="Abhydrolase_1"/>
    <property type="match status" value="1"/>
</dbReference>
<dbReference type="InterPro" id="IPR000073">
    <property type="entry name" value="AB_hydrolase_1"/>
</dbReference>
<reference evidence="2" key="1">
    <citation type="submission" date="2023-05" db="EMBL/GenBank/DDBJ databases">
        <authorList>
            <person name="Huff M."/>
        </authorList>
    </citation>
    <scope>NUCLEOTIDE SEQUENCE</scope>
</reference>
<evidence type="ECO:0000313" key="2">
    <source>
        <dbReference type="EMBL" id="CAI9752823.1"/>
    </source>
</evidence>
<evidence type="ECO:0000259" key="1">
    <source>
        <dbReference type="Pfam" id="PF00561"/>
    </source>
</evidence>
<proteinExistence type="predicted"/>
<keyword evidence="3" id="KW-1185">Reference proteome</keyword>
<dbReference type="SUPFAM" id="SSF53474">
    <property type="entry name" value="alpha/beta-Hydrolases"/>
    <property type="match status" value="1"/>
</dbReference>
<dbReference type="AlphaFoldDB" id="A0AAD1YMH0"/>
<evidence type="ECO:0000313" key="3">
    <source>
        <dbReference type="Proteomes" id="UP000834106"/>
    </source>
</evidence>
<protein>
    <recommendedName>
        <fullName evidence="1">AB hydrolase-1 domain-containing protein</fullName>
    </recommendedName>
</protein>
<dbReference type="GO" id="GO:0080030">
    <property type="term" value="F:methyl indole-3-acetate esterase activity"/>
    <property type="evidence" value="ECO:0007669"/>
    <property type="project" value="TreeGrafter"/>
</dbReference>
<dbReference type="GO" id="GO:0009696">
    <property type="term" value="P:salicylic acid metabolic process"/>
    <property type="evidence" value="ECO:0007669"/>
    <property type="project" value="TreeGrafter"/>
</dbReference>
<dbReference type="Proteomes" id="UP000834106">
    <property type="component" value="Chromosome 1"/>
</dbReference>
<feature type="domain" description="AB hydrolase-1" evidence="1">
    <location>
        <begin position="9"/>
        <end position="116"/>
    </location>
</feature>
<organism evidence="2 3">
    <name type="scientific">Fraxinus pennsylvanica</name>
    <dbReference type="NCBI Taxonomy" id="56036"/>
    <lineage>
        <taxon>Eukaryota</taxon>
        <taxon>Viridiplantae</taxon>
        <taxon>Streptophyta</taxon>
        <taxon>Embryophyta</taxon>
        <taxon>Tracheophyta</taxon>
        <taxon>Spermatophyta</taxon>
        <taxon>Magnoliopsida</taxon>
        <taxon>eudicotyledons</taxon>
        <taxon>Gunneridae</taxon>
        <taxon>Pentapetalae</taxon>
        <taxon>asterids</taxon>
        <taxon>lamiids</taxon>
        <taxon>Lamiales</taxon>
        <taxon>Oleaceae</taxon>
        <taxon>Oleeae</taxon>
        <taxon>Fraxinus</taxon>
    </lineage>
</organism>
<dbReference type="EMBL" id="OU503036">
    <property type="protein sequence ID" value="CAI9752823.1"/>
    <property type="molecule type" value="Genomic_DNA"/>
</dbReference>
<dbReference type="InterPro" id="IPR045889">
    <property type="entry name" value="MES/HNL"/>
</dbReference>
<gene>
    <name evidence="2" type="ORF">FPE_LOCUS254</name>
</gene>
<dbReference type="PANTHER" id="PTHR10992:SF1066">
    <property type="entry name" value="METHYL JASMONATE ESTERASE 1"/>
    <property type="match status" value="1"/>
</dbReference>
<dbReference type="Gene3D" id="3.40.50.1820">
    <property type="entry name" value="alpha/beta hydrolase"/>
    <property type="match status" value="1"/>
</dbReference>
<dbReference type="PANTHER" id="PTHR10992">
    <property type="entry name" value="METHYLESTERASE FAMILY MEMBER"/>
    <property type="match status" value="1"/>
</dbReference>
<dbReference type="GO" id="GO:0009694">
    <property type="term" value="P:jasmonic acid metabolic process"/>
    <property type="evidence" value="ECO:0007669"/>
    <property type="project" value="TreeGrafter"/>
</dbReference>
<dbReference type="GO" id="GO:0080032">
    <property type="term" value="F:methyl jasmonate esterase activity"/>
    <property type="evidence" value="ECO:0007669"/>
    <property type="project" value="TreeGrafter"/>
</dbReference>
<sequence>MEKSEKQKHFVLVHGACHGAWCWYKLVTHLRSKGHQVTILDMAAAGVHPKHLEELTSFTDYYNPLPEFMVALTPDERLILVGRSLGEICISLAKERFPRKIEVVVFATAFMPGPELDI</sequence>